<protein>
    <submittedName>
        <fullName evidence="1">Uncharacterized protein</fullName>
    </submittedName>
</protein>
<organism evidence="1 2">
    <name type="scientific">Planktothrix paucivesiculata PCC 9631</name>
    <dbReference type="NCBI Taxonomy" id="671071"/>
    <lineage>
        <taxon>Bacteria</taxon>
        <taxon>Bacillati</taxon>
        <taxon>Cyanobacteriota</taxon>
        <taxon>Cyanophyceae</taxon>
        <taxon>Oscillatoriophycideae</taxon>
        <taxon>Oscillatoriales</taxon>
        <taxon>Microcoleaceae</taxon>
        <taxon>Planktothrix</taxon>
    </lineage>
</organism>
<evidence type="ECO:0000313" key="2">
    <source>
        <dbReference type="Proteomes" id="UP000182190"/>
    </source>
</evidence>
<proteinExistence type="predicted"/>
<dbReference type="EMBL" id="CZCS02000185">
    <property type="protein sequence ID" value="VXD19602.1"/>
    <property type="molecule type" value="Genomic_DNA"/>
</dbReference>
<evidence type="ECO:0000313" key="1">
    <source>
        <dbReference type="EMBL" id="VXD19602.1"/>
    </source>
</evidence>
<sequence length="173" mass="19549">MNENLETEKKEANILPVNSFELTDGFPSSDSNISDLKIISQSLAERAKSSNSLGEIKNIIDLFEGIENTKERRIRQDIVKLKIQNEQKQTEFNRQLELRKENAKIFASIGSVGFGLYLFISSTNPLLAPLFIILGLAGNLQYSLNDIGELWKAMTQSTNDMLETLKPKNDKRN</sequence>
<dbReference type="AlphaFoldDB" id="A0A7Z9DZ10"/>
<dbReference type="RefSeq" id="WP_083618321.1">
    <property type="nucleotide sequence ID" value="NZ_LR735004.1"/>
</dbReference>
<keyword evidence="2" id="KW-1185">Reference proteome</keyword>
<name>A0A7Z9DZ10_9CYAN</name>
<dbReference type="Proteomes" id="UP000182190">
    <property type="component" value="Unassembled WGS sequence"/>
</dbReference>
<accession>A0A7Z9DZ10</accession>
<reference evidence="1" key="1">
    <citation type="submission" date="2019-10" db="EMBL/GenBank/DDBJ databases">
        <authorList>
            <consortium name="Genoscope - CEA"/>
            <person name="William W."/>
        </authorList>
    </citation>
    <scope>NUCLEOTIDE SEQUENCE [LARGE SCALE GENOMIC DNA]</scope>
    <source>
        <strain evidence="1">BBR_PRJEB10994</strain>
    </source>
</reference>
<gene>
    <name evidence="1" type="ORF">PL9631_450083</name>
</gene>
<comment type="caution">
    <text evidence="1">The sequence shown here is derived from an EMBL/GenBank/DDBJ whole genome shotgun (WGS) entry which is preliminary data.</text>
</comment>